<evidence type="ECO:0000256" key="1">
    <source>
        <dbReference type="SAM" id="MobiDB-lite"/>
    </source>
</evidence>
<reference evidence="3" key="2">
    <citation type="submission" date="2018-05" db="EMBL/GenBank/DDBJ databases">
        <title>OmerRS3 (Oryza meridionalis Reference Sequence Version 3).</title>
        <authorList>
            <person name="Zhang J."/>
            <person name="Kudrna D."/>
            <person name="Lee S."/>
            <person name="Talag J."/>
            <person name="Welchert J."/>
            <person name="Wing R.A."/>
        </authorList>
    </citation>
    <scope>NUCLEOTIDE SEQUENCE [LARGE SCALE GENOMIC DNA]</scope>
    <source>
        <strain evidence="3">cv. OR44</strain>
    </source>
</reference>
<dbReference type="AlphaFoldDB" id="A0A0E0DXQ1"/>
<feature type="signal peptide" evidence="2">
    <location>
        <begin position="1"/>
        <end position="24"/>
    </location>
</feature>
<feature type="compositionally biased region" description="Basic and acidic residues" evidence="1">
    <location>
        <begin position="66"/>
        <end position="77"/>
    </location>
</feature>
<evidence type="ECO:0000256" key="2">
    <source>
        <dbReference type="SAM" id="SignalP"/>
    </source>
</evidence>
<dbReference type="EnsemblPlants" id="OMERI06G05710.1">
    <property type="protein sequence ID" value="OMERI06G05710.1"/>
    <property type="gene ID" value="OMERI06G05710"/>
</dbReference>
<dbReference type="Gramene" id="OMERI06G05710.1">
    <property type="protein sequence ID" value="OMERI06G05710.1"/>
    <property type="gene ID" value="OMERI06G05710"/>
</dbReference>
<accession>A0A0E0DXQ1</accession>
<dbReference type="Proteomes" id="UP000008021">
    <property type="component" value="Chromosome 6"/>
</dbReference>
<feature type="region of interest" description="Disordered" evidence="1">
    <location>
        <begin position="222"/>
        <end position="243"/>
    </location>
</feature>
<organism evidence="3">
    <name type="scientific">Oryza meridionalis</name>
    <dbReference type="NCBI Taxonomy" id="40149"/>
    <lineage>
        <taxon>Eukaryota</taxon>
        <taxon>Viridiplantae</taxon>
        <taxon>Streptophyta</taxon>
        <taxon>Embryophyta</taxon>
        <taxon>Tracheophyta</taxon>
        <taxon>Spermatophyta</taxon>
        <taxon>Magnoliopsida</taxon>
        <taxon>Liliopsida</taxon>
        <taxon>Poales</taxon>
        <taxon>Poaceae</taxon>
        <taxon>BOP clade</taxon>
        <taxon>Oryzoideae</taxon>
        <taxon>Oryzeae</taxon>
        <taxon>Oryzinae</taxon>
        <taxon>Oryza</taxon>
    </lineage>
</organism>
<dbReference type="HOGENOM" id="CLU_861605_0_0_1"/>
<name>A0A0E0DXQ1_9ORYZ</name>
<evidence type="ECO:0000313" key="4">
    <source>
        <dbReference type="Proteomes" id="UP000008021"/>
    </source>
</evidence>
<feature type="region of interest" description="Disordered" evidence="1">
    <location>
        <begin position="33"/>
        <end position="110"/>
    </location>
</feature>
<feature type="chain" id="PRO_5002357381" description="DUF834 domain-containing protein" evidence="2">
    <location>
        <begin position="25"/>
        <end position="323"/>
    </location>
</feature>
<feature type="compositionally biased region" description="Basic and acidic residues" evidence="1">
    <location>
        <begin position="301"/>
        <end position="310"/>
    </location>
</feature>
<proteinExistence type="predicted"/>
<keyword evidence="2" id="KW-0732">Signal</keyword>
<reference evidence="3" key="1">
    <citation type="submission" date="2015-04" db="UniProtKB">
        <authorList>
            <consortium name="EnsemblPlants"/>
        </authorList>
    </citation>
    <scope>IDENTIFICATION</scope>
</reference>
<protein>
    <recommendedName>
        <fullName evidence="5">DUF834 domain-containing protein</fullName>
    </recommendedName>
</protein>
<evidence type="ECO:0000313" key="3">
    <source>
        <dbReference type="EnsemblPlants" id="OMERI06G05710.1"/>
    </source>
</evidence>
<feature type="compositionally biased region" description="Basic and acidic residues" evidence="1">
    <location>
        <begin position="44"/>
        <end position="58"/>
    </location>
</feature>
<evidence type="ECO:0008006" key="5">
    <source>
        <dbReference type="Google" id="ProtNLM"/>
    </source>
</evidence>
<feature type="region of interest" description="Disordered" evidence="1">
    <location>
        <begin position="279"/>
        <end position="310"/>
    </location>
</feature>
<keyword evidence="4" id="KW-1185">Reference proteome</keyword>
<sequence>MPHHLSFPSSLLSSLSFTLLLVRWSDNGRCGGDLVRRRRGWRGGRGEEVRRPAGEKNSGEAGAGWGEERRRPGESGRRTAAGRGERMGSGSARPAGEMPPPTPASPRRHVLLPRASVVDGEWRRSASSAAAHPSLDEAAAATDMAERWLGRRRKAARWRWWWEDGRMSAATARQTWLTPSTATMRPREFAIADLLVSSCSSPHADAEERDGEVVLRRAGHLDTAAARPHPVGRRRQPAQSQPPPRLAIAMAHLRLLLSHSSRHHSQPHRLISLLRFSSNAGSGSGPTPPPIKPVSYTGRGGVDRDGRHAGQEELLRDVLEIWS</sequence>